<evidence type="ECO:0000313" key="3">
    <source>
        <dbReference type="Proteomes" id="UP000032141"/>
    </source>
</evidence>
<dbReference type="HOGENOM" id="CLU_2504404_0_0_1"/>
<dbReference type="EnsemblPlants" id="Bo7g096960.1">
    <property type="protein sequence ID" value="Bo7g096960.1"/>
    <property type="gene ID" value="Bo7g096960"/>
</dbReference>
<organism evidence="2 3">
    <name type="scientific">Brassica oleracea var. oleracea</name>
    <dbReference type="NCBI Taxonomy" id="109376"/>
    <lineage>
        <taxon>Eukaryota</taxon>
        <taxon>Viridiplantae</taxon>
        <taxon>Streptophyta</taxon>
        <taxon>Embryophyta</taxon>
        <taxon>Tracheophyta</taxon>
        <taxon>Spermatophyta</taxon>
        <taxon>Magnoliopsida</taxon>
        <taxon>eudicotyledons</taxon>
        <taxon>Gunneridae</taxon>
        <taxon>Pentapetalae</taxon>
        <taxon>rosids</taxon>
        <taxon>malvids</taxon>
        <taxon>Brassicales</taxon>
        <taxon>Brassicaceae</taxon>
        <taxon>Brassiceae</taxon>
        <taxon>Brassica</taxon>
    </lineage>
</organism>
<keyword evidence="3" id="KW-1185">Reference proteome</keyword>
<proteinExistence type="predicted"/>
<reference evidence="2" key="2">
    <citation type="submission" date="2015-03" db="UniProtKB">
        <authorList>
            <consortium name="EnsemblPlants"/>
        </authorList>
    </citation>
    <scope>IDENTIFICATION</scope>
</reference>
<dbReference type="Gramene" id="Bo7g096960.1">
    <property type="protein sequence ID" value="Bo7g096960.1"/>
    <property type="gene ID" value="Bo7g096960"/>
</dbReference>
<evidence type="ECO:0000313" key="2">
    <source>
        <dbReference type="EnsemblPlants" id="Bo7g096960.1"/>
    </source>
</evidence>
<name>A0A0D3DD45_BRAOL</name>
<sequence length="86" mass="9381">MLVGEASHDLFQSPSFTVSFPSSVSLIIELYSDDGVSIEIMESRGQNVQYEIRNHASLPFVPRYPPLPQADGTGSKGGLRSLVSIR</sequence>
<evidence type="ECO:0000256" key="1">
    <source>
        <dbReference type="SAM" id="MobiDB-lite"/>
    </source>
</evidence>
<dbReference type="AlphaFoldDB" id="A0A0D3DD45"/>
<dbReference type="eggNOG" id="KOG1797">
    <property type="taxonomic scope" value="Eukaryota"/>
</dbReference>
<dbReference type="STRING" id="109376.A0A0D3DD45"/>
<dbReference type="Proteomes" id="UP000032141">
    <property type="component" value="Chromosome C7"/>
</dbReference>
<protein>
    <submittedName>
        <fullName evidence="2">Uncharacterized protein</fullName>
    </submittedName>
</protein>
<feature type="region of interest" description="Disordered" evidence="1">
    <location>
        <begin position="64"/>
        <end position="86"/>
    </location>
</feature>
<accession>A0A0D3DD45</accession>
<reference evidence="2 3" key="1">
    <citation type="journal article" date="2014" name="Genome Biol.">
        <title>Transcriptome and methylome profiling reveals relics of genome dominance in the mesopolyploid Brassica oleracea.</title>
        <authorList>
            <person name="Parkin I.A."/>
            <person name="Koh C."/>
            <person name="Tang H."/>
            <person name="Robinson S.J."/>
            <person name="Kagale S."/>
            <person name="Clarke W.E."/>
            <person name="Town C.D."/>
            <person name="Nixon J."/>
            <person name="Krishnakumar V."/>
            <person name="Bidwell S.L."/>
            <person name="Denoeud F."/>
            <person name="Belcram H."/>
            <person name="Links M.G."/>
            <person name="Just J."/>
            <person name="Clarke C."/>
            <person name="Bender T."/>
            <person name="Huebert T."/>
            <person name="Mason A.S."/>
            <person name="Pires J.C."/>
            <person name="Barker G."/>
            <person name="Moore J."/>
            <person name="Walley P.G."/>
            <person name="Manoli S."/>
            <person name="Batley J."/>
            <person name="Edwards D."/>
            <person name="Nelson M.N."/>
            <person name="Wang X."/>
            <person name="Paterson A.H."/>
            <person name="King G."/>
            <person name="Bancroft I."/>
            <person name="Chalhoub B."/>
            <person name="Sharpe A.G."/>
        </authorList>
    </citation>
    <scope>NUCLEOTIDE SEQUENCE</scope>
    <source>
        <strain evidence="2 3">cv. TO1000</strain>
    </source>
</reference>